<reference evidence="2 3" key="1">
    <citation type="journal article" date="2022" name="Plant J.">
        <title>Strategies of tolerance reflected in two North American maple genomes.</title>
        <authorList>
            <person name="McEvoy S.L."/>
            <person name="Sezen U.U."/>
            <person name="Trouern-Trend A."/>
            <person name="McMahon S.M."/>
            <person name="Schaberg P.G."/>
            <person name="Yang J."/>
            <person name="Wegrzyn J.L."/>
            <person name="Swenson N.G."/>
        </authorList>
    </citation>
    <scope>NUCLEOTIDE SEQUENCE [LARGE SCALE GENOMIC DNA]</scope>
    <source>
        <strain evidence="2">91603</strain>
    </source>
</reference>
<name>A0AAD5P3Y8_ACENE</name>
<evidence type="ECO:0000313" key="3">
    <source>
        <dbReference type="Proteomes" id="UP001064489"/>
    </source>
</evidence>
<dbReference type="Proteomes" id="UP001064489">
    <property type="component" value="Chromosome 13"/>
</dbReference>
<dbReference type="AlphaFoldDB" id="A0AAD5P3Y8"/>
<protein>
    <submittedName>
        <fullName evidence="2">Uncharacterized protein</fullName>
    </submittedName>
</protein>
<evidence type="ECO:0000256" key="1">
    <source>
        <dbReference type="SAM" id="MobiDB-lite"/>
    </source>
</evidence>
<feature type="compositionally biased region" description="Basic and acidic residues" evidence="1">
    <location>
        <begin position="35"/>
        <end position="47"/>
    </location>
</feature>
<comment type="caution">
    <text evidence="2">The sequence shown here is derived from an EMBL/GenBank/DDBJ whole genome shotgun (WGS) entry which is preliminary data.</text>
</comment>
<accession>A0AAD5P3Y8</accession>
<feature type="region of interest" description="Disordered" evidence="1">
    <location>
        <begin position="1"/>
        <end position="57"/>
    </location>
</feature>
<organism evidence="2 3">
    <name type="scientific">Acer negundo</name>
    <name type="common">Box elder</name>
    <dbReference type="NCBI Taxonomy" id="4023"/>
    <lineage>
        <taxon>Eukaryota</taxon>
        <taxon>Viridiplantae</taxon>
        <taxon>Streptophyta</taxon>
        <taxon>Embryophyta</taxon>
        <taxon>Tracheophyta</taxon>
        <taxon>Spermatophyta</taxon>
        <taxon>Magnoliopsida</taxon>
        <taxon>eudicotyledons</taxon>
        <taxon>Gunneridae</taxon>
        <taxon>Pentapetalae</taxon>
        <taxon>rosids</taxon>
        <taxon>malvids</taxon>
        <taxon>Sapindales</taxon>
        <taxon>Sapindaceae</taxon>
        <taxon>Hippocastanoideae</taxon>
        <taxon>Acereae</taxon>
        <taxon>Acer</taxon>
    </lineage>
</organism>
<sequence length="140" mass="16523">MLSSSVTALESVVSGDLEDTDDQETHRPSYNSQWKKQEQDQRRREDWEVAGSTTPSRCVKGMKTMKVERDMIIIKIIGAERMMQRRMMMLGDRWQETSKAATQDMRRYWHGMTTMQLCVYSFMTIFRPFNPELSCNIFSF</sequence>
<evidence type="ECO:0000313" key="2">
    <source>
        <dbReference type="EMBL" id="KAI9197961.1"/>
    </source>
</evidence>
<keyword evidence="3" id="KW-1185">Reference proteome</keyword>
<gene>
    <name evidence="2" type="ORF">LWI28_007465</name>
</gene>
<dbReference type="EMBL" id="JAJSOW010000002">
    <property type="protein sequence ID" value="KAI9197961.1"/>
    <property type="molecule type" value="Genomic_DNA"/>
</dbReference>
<proteinExistence type="predicted"/>